<dbReference type="SUPFAM" id="SSF81383">
    <property type="entry name" value="F-box domain"/>
    <property type="match status" value="1"/>
</dbReference>
<dbReference type="InterPro" id="IPR036322">
    <property type="entry name" value="WD40_repeat_dom_sf"/>
</dbReference>
<dbReference type="Pfam" id="PF00400">
    <property type="entry name" value="WD40"/>
    <property type="match status" value="2"/>
</dbReference>
<evidence type="ECO:0008006" key="4">
    <source>
        <dbReference type="Google" id="ProtNLM"/>
    </source>
</evidence>
<organism evidence="2 3">
    <name type="scientific">Malus domestica</name>
    <name type="common">Apple</name>
    <name type="synonym">Pyrus malus</name>
    <dbReference type="NCBI Taxonomy" id="3750"/>
    <lineage>
        <taxon>Eukaryota</taxon>
        <taxon>Viridiplantae</taxon>
        <taxon>Streptophyta</taxon>
        <taxon>Embryophyta</taxon>
        <taxon>Tracheophyta</taxon>
        <taxon>Spermatophyta</taxon>
        <taxon>Magnoliopsida</taxon>
        <taxon>eudicotyledons</taxon>
        <taxon>Gunneridae</taxon>
        <taxon>Pentapetalae</taxon>
        <taxon>rosids</taxon>
        <taxon>fabids</taxon>
        <taxon>Rosales</taxon>
        <taxon>Rosaceae</taxon>
        <taxon>Amygdaloideae</taxon>
        <taxon>Maleae</taxon>
        <taxon>Malus</taxon>
    </lineage>
</organism>
<sequence length="432" mass="47779">MEVSSPFPPMKRNKRSLSPPATTIVDLNVDSLAQCATNLSLQDLSNVAMNCKYFRMVAYSDFIWRRLYWERWLQQPPSSSSQKPEVREAYLSMRKDSQQFKFSDPNVVDIRTANSNRFDHILLDKNAIVFSQGSWIRVISIDRPLFPLNETYLCRNETQKEGSVLVTSSLDHSIRLWWKGACRRCFRGSIGPISALSDKLLGDGTGKVLASGGKDGNVSLWSLSSCGRRGQHALKATSYGREKPIRLMSVAGHNTSHLVTVSRDSKVSVWDTNARSSCCVGMTSTLGAPIDMKCHEHLVYVAAGSSITAIDLRKKEKVAIAAVDAKICSFQAMPSKSLFCIGSHGRAMLYDIRMNCGTQKSEPIAELEAGHKGPVNYLHMDPYKIVTGSPKDQHVKIWEADTDARTNSLTCGPEGVTNRRSELGALAVNGVE</sequence>
<dbReference type="InterPro" id="IPR036047">
    <property type="entry name" value="F-box-like_dom_sf"/>
</dbReference>
<protein>
    <recommendedName>
        <fullName evidence="4">F-box domain-containing protein</fullName>
    </recommendedName>
</protein>
<evidence type="ECO:0000313" key="2">
    <source>
        <dbReference type="EMBL" id="RXH69360.1"/>
    </source>
</evidence>
<dbReference type="PROSITE" id="PS50082">
    <property type="entry name" value="WD_REPEATS_2"/>
    <property type="match status" value="1"/>
</dbReference>
<gene>
    <name evidence="2" type="ORF">DVH24_037144</name>
</gene>
<feature type="repeat" description="WD" evidence="1">
    <location>
        <begin position="206"/>
        <end position="225"/>
    </location>
</feature>
<keyword evidence="1" id="KW-0853">WD repeat</keyword>
<dbReference type="PANTHER" id="PTHR19855:SF11">
    <property type="entry name" value="RIBOSOME BIOGENESIS PROTEIN WDR12"/>
    <property type="match status" value="1"/>
</dbReference>
<dbReference type="STRING" id="3750.A0A498HF78"/>
<dbReference type="AlphaFoldDB" id="A0A498HF78"/>
<reference evidence="2 3" key="1">
    <citation type="submission" date="2018-10" db="EMBL/GenBank/DDBJ databases">
        <title>A high-quality apple genome assembly.</title>
        <authorList>
            <person name="Hu J."/>
        </authorList>
    </citation>
    <scope>NUCLEOTIDE SEQUENCE [LARGE SCALE GENOMIC DNA]</scope>
    <source>
        <strain evidence="3">cv. HFTH1</strain>
        <tissue evidence="2">Young leaf</tissue>
    </source>
</reference>
<dbReference type="InterPro" id="IPR001680">
    <property type="entry name" value="WD40_rpt"/>
</dbReference>
<comment type="caution">
    <text evidence="2">The sequence shown here is derived from an EMBL/GenBank/DDBJ whole genome shotgun (WGS) entry which is preliminary data.</text>
</comment>
<name>A0A498HF78_MALDO</name>
<dbReference type="EMBL" id="RDQH01000343">
    <property type="protein sequence ID" value="RXH69360.1"/>
    <property type="molecule type" value="Genomic_DNA"/>
</dbReference>
<proteinExistence type="predicted"/>
<keyword evidence="3" id="KW-1185">Reference proteome</keyword>
<dbReference type="SUPFAM" id="SSF50978">
    <property type="entry name" value="WD40 repeat-like"/>
    <property type="match status" value="1"/>
</dbReference>
<accession>A0A498HF78</accession>
<evidence type="ECO:0000256" key="1">
    <source>
        <dbReference type="PROSITE-ProRule" id="PRU00221"/>
    </source>
</evidence>
<evidence type="ECO:0000313" key="3">
    <source>
        <dbReference type="Proteomes" id="UP000290289"/>
    </source>
</evidence>
<dbReference type="InterPro" id="IPR015943">
    <property type="entry name" value="WD40/YVTN_repeat-like_dom_sf"/>
</dbReference>
<dbReference type="SMART" id="SM00320">
    <property type="entry name" value="WD40"/>
    <property type="match status" value="4"/>
</dbReference>
<dbReference type="Gene3D" id="2.130.10.10">
    <property type="entry name" value="YVTN repeat-like/Quinoprotein amine dehydrogenase"/>
    <property type="match status" value="1"/>
</dbReference>
<dbReference type="PANTHER" id="PTHR19855">
    <property type="entry name" value="WD40 REPEAT PROTEIN 12, 37"/>
    <property type="match status" value="1"/>
</dbReference>
<dbReference type="Proteomes" id="UP000290289">
    <property type="component" value="Chromosome 17"/>
</dbReference>